<gene>
    <name evidence="2" type="ordered locus">AALP_Aa8g381000</name>
</gene>
<proteinExistence type="predicted"/>
<organism evidence="2 3">
    <name type="scientific">Arabis alpina</name>
    <name type="common">Alpine rock-cress</name>
    <dbReference type="NCBI Taxonomy" id="50452"/>
    <lineage>
        <taxon>Eukaryota</taxon>
        <taxon>Viridiplantae</taxon>
        <taxon>Streptophyta</taxon>
        <taxon>Embryophyta</taxon>
        <taxon>Tracheophyta</taxon>
        <taxon>Spermatophyta</taxon>
        <taxon>Magnoliopsida</taxon>
        <taxon>eudicotyledons</taxon>
        <taxon>Gunneridae</taxon>
        <taxon>Pentapetalae</taxon>
        <taxon>rosids</taxon>
        <taxon>malvids</taxon>
        <taxon>Brassicales</taxon>
        <taxon>Brassicaceae</taxon>
        <taxon>Arabideae</taxon>
        <taxon>Arabis</taxon>
    </lineage>
</organism>
<dbReference type="EMBL" id="CM002876">
    <property type="protein sequence ID" value="KFK27425.1"/>
    <property type="molecule type" value="Genomic_DNA"/>
</dbReference>
<sequence>MESNELQDLDFFSNPFTSFSKPAFFTPPTTRPESVSDDPDSPKAQNEEEEDEYVAELTRQMTNYMLQDDEKHQKSCSGGGSGSPQSTLWSPFASGLSSPIGPSREPSPPLTLAVTVAKIETKPVMVPFQSKQALIDDQIRSIQANFHKIKKEKEKQRVDDVLGHKARNYQHQHQHRPRSGVKAVFVDGSGSKTGSGGTGVFLPRSTVVESRKKSGCSTVIIPARVVEALKVHFDKLGVPSTFSSDIPPFHDALLVSMKNKYNKSSKSSSSSRVQSGPPYMAEMSAESHLELPADLPQEWTY</sequence>
<evidence type="ECO:0000313" key="2">
    <source>
        <dbReference type="EMBL" id="KFK27425.1"/>
    </source>
</evidence>
<feature type="region of interest" description="Disordered" evidence="1">
    <location>
        <begin position="64"/>
        <end position="107"/>
    </location>
</feature>
<keyword evidence="3" id="KW-1185">Reference proteome</keyword>
<dbReference type="PANTHER" id="PTHR33356">
    <property type="entry name" value="TIP41-LIKE PROTEIN"/>
    <property type="match status" value="1"/>
</dbReference>
<feature type="compositionally biased region" description="Low complexity" evidence="1">
    <location>
        <begin position="261"/>
        <end position="271"/>
    </location>
</feature>
<feature type="region of interest" description="Disordered" evidence="1">
    <location>
        <begin position="261"/>
        <end position="301"/>
    </location>
</feature>
<accession>A0A087GC23</accession>
<evidence type="ECO:0000256" key="1">
    <source>
        <dbReference type="SAM" id="MobiDB-lite"/>
    </source>
</evidence>
<protein>
    <submittedName>
        <fullName evidence="2">Uncharacterized protein</fullName>
    </submittedName>
</protein>
<dbReference type="Proteomes" id="UP000029120">
    <property type="component" value="Chromosome 8"/>
</dbReference>
<dbReference type="OMA" id="MANYMLQ"/>
<dbReference type="PANTHER" id="PTHR33356:SF16">
    <property type="entry name" value="G PATCH DOMAIN PROTEIN"/>
    <property type="match status" value="1"/>
</dbReference>
<dbReference type="OrthoDB" id="1709562at2759"/>
<evidence type="ECO:0000313" key="3">
    <source>
        <dbReference type="Proteomes" id="UP000029120"/>
    </source>
</evidence>
<dbReference type="Gramene" id="KFK27425">
    <property type="protein sequence ID" value="KFK27425"/>
    <property type="gene ID" value="AALP_AA8G381000"/>
</dbReference>
<reference evidence="3" key="1">
    <citation type="journal article" date="2015" name="Nat. Plants">
        <title>Genome expansion of Arabis alpina linked with retrotransposition and reduced symmetric DNA methylation.</title>
        <authorList>
            <person name="Willing E.M."/>
            <person name="Rawat V."/>
            <person name="Mandakova T."/>
            <person name="Maumus F."/>
            <person name="James G.V."/>
            <person name="Nordstroem K.J."/>
            <person name="Becker C."/>
            <person name="Warthmann N."/>
            <person name="Chica C."/>
            <person name="Szarzynska B."/>
            <person name="Zytnicki M."/>
            <person name="Albani M.C."/>
            <person name="Kiefer C."/>
            <person name="Bergonzi S."/>
            <person name="Castaings L."/>
            <person name="Mateos J.L."/>
            <person name="Berns M.C."/>
            <person name="Bujdoso N."/>
            <person name="Piofczyk T."/>
            <person name="de Lorenzo L."/>
            <person name="Barrero-Sicilia C."/>
            <person name="Mateos I."/>
            <person name="Piednoel M."/>
            <person name="Hagmann J."/>
            <person name="Chen-Min-Tao R."/>
            <person name="Iglesias-Fernandez R."/>
            <person name="Schuster S.C."/>
            <person name="Alonso-Blanco C."/>
            <person name="Roudier F."/>
            <person name="Carbonero P."/>
            <person name="Paz-Ares J."/>
            <person name="Davis S.J."/>
            <person name="Pecinka A."/>
            <person name="Quesneville H."/>
            <person name="Colot V."/>
            <person name="Lysak M.A."/>
            <person name="Weigel D."/>
            <person name="Coupland G."/>
            <person name="Schneeberger K."/>
        </authorList>
    </citation>
    <scope>NUCLEOTIDE SEQUENCE [LARGE SCALE GENOMIC DNA]</scope>
    <source>
        <strain evidence="3">cv. Pajares</strain>
    </source>
</reference>
<name>A0A087GC23_ARAAL</name>
<dbReference type="eggNOG" id="ENOG502RZB2">
    <property type="taxonomic scope" value="Eukaryota"/>
</dbReference>
<feature type="region of interest" description="Disordered" evidence="1">
    <location>
        <begin position="1"/>
        <end position="51"/>
    </location>
</feature>
<dbReference type="AlphaFoldDB" id="A0A087GC23"/>